<dbReference type="InterPro" id="IPR050750">
    <property type="entry name" value="C5-MTase"/>
</dbReference>
<reference evidence="5" key="1">
    <citation type="submission" date="2022-10" db="EMBL/GenBank/DDBJ databases">
        <authorList>
            <person name="Chen Y."/>
            <person name="Dougan E. K."/>
            <person name="Chan C."/>
            <person name="Rhodes N."/>
            <person name="Thang M."/>
        </authorList>
    </citation>
    <scope>NUCLEOTIDE SEQUENCE</scope>
</reference>
<dbReference type="EMBL" id="CAMXCT020000427">
    <property type="protein sequence ID" value="CAL1132034.1"/>
    <property type="molecule type" value="Genomic_DNA"/>
</dbReference>
<comment type="caution">
    <text evidence="5">The sequence shown here is derived from an EMBL/GenBank/DDBJ whole genome shotgun (WGS) entry which is preliminary data.</text>
</comment>
<dbReference type="AlphaFoldDB" id="A0A9P1BSJ0"/>
<reference evidence="6" key="2">
    <citation type="submission" date="2024-04" db="EMBL/GenBank/DDBJ databases">
        <authorList>
            <person name="Chen Y."/>
            <person name="Shah S."/>
            <person name="Dougan E. K."/>
            <person name="Thang M."/>
            <person name="Chan C."/>
        </authorList>
    </citation>
    <scope>NUCLEOTIDE SEQUENCE [LARGE SCALE GENOMIC DNA]</scope>
</reference>
<feature type="compositionally biased region" description="Polar residues" evidence="4">
    <location>
        <begin position="65"/>
        <end position="75"/>
    </location>
</feature>
<evidence type="ECO:0000256" key="4">
    <source>
        <dbReference type="SAM" id="MobiDB-lite"/>
    </source>
</evidence>
<organism evidence="5">
    <name type="scientific">Cladocopium goreaui</name>
    <dbReference type="NCBI Taxonomy" id="2562237"/>
    <lineage>
        <taxon>Eukaryota</taxon>
        <taxon>Sar</taxon>
        <taxon>Alveolata</taxon>
        <taxon>Dinophyceae</taxon>
        <taxon>Suessiales</taxon>
        <taxon>Symbiodiniaceae</taxon>
        <taxon>Cladocopium</taxon>
    </lineage>
</organism>
<keyword evidence="8" id="KW-1185">Reference proteome</keyword>
<proteinExistence type="predicted"/>
<dbReference type="Pfam" id="PF00145">
    <property type="entry name" value="DNA_methylase"/>
    <property type="match status" value="1"/>
</dbReference>
<evidence type="ECO:0000256" key="1">
    <source>
        <dbReference type="ARBA" id="ARBA00022603"/>
    </source>
</evidence>
<evidence type="ECO:0000313" key="5">
    <source>
        <dbReference type="EMBL" id="CAI3978659.1"/>
    </source>
</evidence>
<dbReference type="EMBL" id="CAMXCT030000427">
    <property type="protein sequence ID" value="CAL4765971.1"/>
    <property type="molecule type" value="Genomic_DNA"/>
</dbReference>
<dbReference type="EMBL" id="CAMXCT010000427">
    <property type="protein sequence ID" value="CAI3978659.1"/>
    <property type="molecule type" value="Genomic_DNA"/>
</dbReference>
<feature type="compositionally biased region" description="Basic residues" evidence="4">
    <location>
        <begin position="84"/>
        <end position="94"/>
    </location>
</feature>
<dbReference type="Proteomes" id="UP001152797">
    <property type="component" value="Unassembled WGS sequence"/>
</dbReference>
<keyword evidence="2" id="KW-0808">Transferase</keyword>
<gene>
    <name evidence="5" type="ORF">C1SCF055_LOCUS6684</name>
</gene>
<dbReference type="SUPFAM" id="SSF53335">
    <property type="entry name" value="S-adenosyl-L-methionine-dependent methyltransferases"/>
    <property type="match status" value="1"/>
</dbReference>
<dbReference type="PANTHER" id="PTHR46098:SF1">
    <property type="entry name" value="TRNA (CYTOSINE(38)-C(5))-METHYLTRANSFERASE"/>
    <property type="match status" value="1"/>
</dbReference>
<accession>A0A9P1BSJ0</accession>
<feature type="region of interest" description="Disordered" evidence="4">
    <location>
        <begin position="44"/>
        <end position="114"/>
    </location>
</feature>
<name>A0A9P1BSJ0_9DINO</name>
<evidence type="ECO:0000313" key="8">
    <source>
        <dbReference type="Proteomes" id="UP001152797"/>
    </source>
</evidence>
<evidence type="ECO:0000313" key="7">
    <source>
        <dbReference type="EMBL" id="CAL4765971.1"/>
    </source>
</evidence>
<evidence type="ECO:0000256" key="2">
    <source>
        <dbReference type="ARBA" id="ARBA00022679"/>
    </source>
</evidence>
<dbReference type="InterPro" id="IPR029063">
    <property type="entry name" value="SAM-dependent_MTases_sf"/>
</dbReference>
<evidence type="ECO:0000256" key="3">
    <source>
        <dbReference type="ARBA" id="ARBA00022691"/>
    </source>
</evidence>
<evidence type="ECO:0000313" key="6">
    <source>
        <dbReference type="EMBL" id="CAL1132034.1"/>
    </source>
</evidence>
<dbReference type="PANTHER" id="PTHR46098">
    <property type="entry name" value="TRNA (CYTOSINE(38)-C(5))-METHYLTRANSFERASE"/>
    <property type="match status" value="1"/>
</dbReference>
<dbReference type="InterPro" id="IPR001525">
    <property type="entry name" value="C5_MeTfrase"/>
</dbReference>
<protein>
    <submittedName>
        <fullName evidence="7">Type II methyltransferase M.NgoBI (M.NgoBI) (Cytosine-specific methyltransferase NgoBI) (M.NgoI) (Modification methylase NgoBI)</fullName>
    </submittedName>
</protein>
<keyword evidence="1 7" id="KW-0489">Methyltransferase</keyword>
<sequence length="466" mass="50769">MAAERIWLEVRSQDHSRLETKPWTSWNLPKLRLSLSTLGLHNTGPTGKEVHPSVQAAPHGHTPLGFQTQSISSKGPKSKDCKNHTHKKNRRAVAKYKAGQKATGRPTRPGKGELKARQFNPRGNAPMIVTGSDCSGLDTATAALKMAGLEPCTVSLSEKDAHARKVLESNYATGGAYAVEGIGPPCQPFSMAGLQNGLHDKRAHVLLRVLQTIKTIQPLTFALENVKPLARHKMFKLLFDFILAFLRSIEDANGEKVYQVECKVLDTSVVGGLPQASVSSFLDCTDVSDLHHGVTTEKGKARVQQHLVSVAKMIQDSILKCSATKASQAAVWCADVGCSLKRGATALPEKSPTLTHSRCKSGGHMLLPMQRHMTLNEIEELQGFPGGHLRIPAGVSKKKYAGMLGNAFTVSVIGRVALNLLKMVGKVPPEHFDPWAMPSMKHDFVDYSRFSGMKCRCVRRDGHTDS</sequence>
<dbReference type="Gene3D" id="3.40.50.150">
    <property type="entry name" value="Vaccinia Virus protein VP39"/>
    <property type="match status" value="1"/>
</dbReference>
<dbReference type="GO" id="GO:0032259">
    <property type="term" value="P:methylation"/>
    <property type="evidence" value="ECO:0007669"/>
    <property type="project" value="UniProtKB-KW"/>
</dbReference>
<dbReference type="GO" id="GO:0008168">
    <property type="term" value="F:methyltransferase activity"/>
    <property type="evidence" value="ECO:0007669"/>
    <property type="project" value="UniProtKB-KW"/>
</dbReference>
<keyword evidence="3" id="KW-0949">S-adenosyl-L-methionine</keyword>